<dbReference type="InterPro" id="IPR027417">
    <property type="entry name" value="P-loop_NTPase"/>
</dbReference>
<dbReference type="GO" id="GO:0043531">
    <property type="term" value="F:ADP binding"/>
    <property type="evidence" value="ECO:0007669"/>
    <property type="project" value="InterPro"/>
</dbReference>
<reference evidence="3 5" key="1">
    <citation type="journal article" date="2020" name="Stud. Mycol.">
        <title>101 Dothideomycetes genomes: a test case for predicting lifestyles and emergence of pathogens.</title>
        <authorList>
            <person name="Haridas S."/>
            <person name="Albert R."/>
            <person name="Binder M."/>
            <person name="Bloem J."/>
            <person name="Labutti K."/>
            <person name="Salamov A."/>
            <person name="Andreopoulos B."/>
            <person name="Baker S."/>
            <person name="Barry K."/>
            <person name="Bills G."/>
            <person name="Bluhm B."/>
            <person name="Cannon C."/>
            <person name="Castanera R."/>
            <person name="Culley D."/>
            <person name="Daum C."/>
            <person name="Ezra D."/>
            <person name="Gonzalez J."/>
            <person name="Henrissat B."/>
            <person name="Kuo A."/>
            <person name="Liang C."/>
            <person name="Lipzen A."/>
            <person name="Lutzoni F."/>
            <person name="Magnuson J."/>
            <person name="Mondo S."/>
            <person name="Nolan M."/>
            <person name="Ohm R."/>
            <person name="Pangilinan J."/>
            <person name="Park H.-J."/>
            <person name="Ramirez L."/>
            <person name="Alfaro M."/>
            <person name="Sun H."/>
            <person name="Tritt A."/>
            <person name="Yoshinaga Y."/>
            <person name="Zwiers L.-H."/>
            <person name="Turgeon B."/>
            <person name="Goodwin S."/>
            <person name="Spatafora J."/>
            <person name="Crous P."/>
            <person name="Grigoriev I."/>
        </authorList>
    </citation>
    <scope>NUCLEOTIDE SEQUENCE</scope>
    <source>
        <strain evidence="3 5">CBS 304.34</strain>
    </source>
</reference>
<evidence type="ECO:0000256" key="1">
    <source>
        <dbReference type="PROSITE-ProRule" id="PRU00339"/>
    </source>
</evidence>
<protein>
    <recommendedName>
        <fullName evidence="2">NB-ARC domain-containing protein</fullName>
    </recommendedName>
</protein>
<organism evidence="3">
    <name type="scientific">Mytilinidion resinicola</name>
    <dbReference type="NCBI Taxonomy" id="574789"/>
    <lineage>
        <taxon>Eukaryota</taxon>
        <taxon>Fungi</taxon>
        <taxon>Dikarya</taxon>
        <taxon>Ascomycota</taxon>
        <taxon>Pezizomycotina</taxon>
        <taxon>Dothideomycetes</taxon>
        <taxon>Pleosporomycetidae</taxon>
        <taxon>Mytilinidiales</taxon>
        <taxon>Mytilinidiaceae</taxon>
        <taxon>Mytilinidion</taxon>
    </lineage>
</organism>
<dbReference type="SUPFAM" id="SSF52540">
    <property type="entry name" value="P-loop containing nucleoside triphosphate hydrolases"/>
    <property type="match status" value="1"/>
</dbReference>
<evidence type="ECO:0000313" key="5">
    <source>
        <dbReference type="RefSeq" id="XP_033570872.1"/>
    </source>
</evidence>
<proteinExistence type="predicted"/>
<dbReference type="Pfam" id="PF13424">
    <property type="entry name" value="TPR_12"/>
    <property type="match status" value="1"/>
</dbReference>
<name>A0A6A6Y5V7_9PEZI</name>
<gene>
    <name evidence="3 5" type="ORF">BDZ99DRAFT_525955</name>
</gene>
<dbReference type="SMART" id="SM00028">
    <property type="entry name" value="TPR"/>
    <property type="match status" value="3"/>
</dbReference>
<dbReference type="AlphaFoldDB" id="A0A6A6Y5V7"/>
<dbReference type="Proteomes" id="UP000504636">
    <property type="component" value="Unplaced"/>
</dbReference>
<reference evidence="5" key="3">
    <citation type="submission" date="2025-04" db="UniProtKB">
        <authorList>
            <consortium name="RefSeq"/>
        </authorList>
    </citation>
    <scope>IDENTIFICATION</scope>
    <source>
        <strain evidence="5">CBS 304.34</strain>
    </source>
</reference>
<keyword evidence="4" id="KW-1185">Reference proteome</keyword>
<dbReference type="InterPro" id="IPR011990">
    <property type="entry name" value="TPR-like_helical_dom_sf"/>
</dbReference>
<dbReference type="RefSeq" id="XP_033570872.1">
    <property type="nucleotide sequence ID" value="XM_033726082.1"/>
</dbReference>
<dbReference type="InterPro" id="IPR053137">
    <property type="entry name" value="NLR-like"/>
</dbReference>
<evidence type="ECO:0000313" key="4">
    <source>
        <dbReference type="Proteomes" id="UP000504636"/>
    </source>
</evidence>
<reference evidence="5" key="2">
    <citation type="submission" date="2020-04" db="EMBL/GenBank/DDBJ databases">
        <authorList>
            <consortium name="NCBI Genome Project"/>
        </authorList>
    </citation>
    <scope>NUCLEOTIDE SEQUENCE</scope>
    <source>
        <strain evidence="5">CBS 304.34</strain>
    </source>
</reference>
<keyword evidence="1" id="KW-0802">TPR repeat</keyword>
<dbReference type="Gene3D" id="3.40.50.300">
    <property type="entry name" value="P-loop containing nucleotide triphosphate hydrolases"/>
    <property type="match status" value="1"/>
</dbReference>
<evidence type="ECO:0000313" key="3">
    <source>
        <dbReference type="EMBL" id="KAF2803908.1"/>
    </source>
</evidence>
<dbReference type="GeneID" id="54466975"/>
<dbReference type="InterPro" id="IPR019734">
    <property type="entry name" value="TPR_rpt"/>
</dbReference>
<dbReference type="SUPFAM" id="SSF48452">
    <property type="entry name" value="TPR-like"/>
    <property type="match status" value="1"/>
</dbReference>
<dbReference type="Pfam" id="PF13374">
    <property type="entry name" value="TPR_10"/>
    <property type="match status" value="1"/>
</dbReference>
<dbReference type="Gene3D" id="1.25.40.10">
    <property type="entry name" value="Tetratricopeptide repeat domain"/>
    <property type="match status" value="1"/>
</dbReference>
<sequence>MIHADHKEMVKFESKEDNDYEKVLDHLTIMVESAGSVIGLQWEEEVRVNAARSNLKESFSVVLSLSEASRTDHFVARQAELAIMHKALSEGTGRQAVTLHGLGGIGKTQLAVAYAMAHRDNYSAIFWLNIKDKVSVKQSYSRLAKRILQDCPSASQLGVFIDDKKQDEVVAAVKQWLEHAKNTQWLIVFDNYDNPKVPGNADPGVVDIRQFLPEAHHGSVIVTTRSSKVSIGLRVKVGKLEDVRDSLQILSDASHREGVIDDPNAAELARELDGLPLALATAGAYLDQVATSFADYLGLYRASWRRLQQMSPEVSTYEDRQLYSTWQLSFDYIKQQNEASSKLLQLWAYFDNHDLWFELLREGRTGGPQWLCQLTEDELIFTEAVRVLCDYGLVDVDKSSEGNVVESQGYGMHSCVHSWTVYVVNQTWDSEMAGVAVDCIGRHVPENNVQHSWLTQRRLLRHLARCWGFIIDGKLDEDRKVWILHKFGGVCLNQGQLDEAEKMYLRALQGKEKAWGPDHTSTLDTVNNLGALYADLGRLNEAEKMYLRALQGYEKEWGPDHTSTLSTVNNLGLLYADLGRLDEAEKMSLRALQGKERAWGLDHTSTLNT</sequence>
<feature type="domain" description="NB-ARC" evidence="2">
    <location>
        <begin position="84"/>
        <end position="230"/>
    </location>
</feature>
<dbReference type="PANTHER" id="PTHR46082:SF6">
    <property type="entry name" value="AAA+ ATPASE DOMAIN-CONTAINING PROTEIN-RELATED"/>
    <property type="match status" value="1"/>
</dbReference>
<dbReference type="OrthoDB" id="674604at2759"/>
<feature type="non-terminal residue" evidence="3">
    <location>
        <position position="609"/>
    </location>
</feature>
<dbReference type="Pfam" id="PF00931">
    <property type="entry name" value="NB-ARC"/>
    <property type="match status" value="1"/>
</dbReference>
<dbReference type="InterPro" id="IPR002182">
    <property type="entry name" value="NB-ARC"/>
</dbReference>
<accession>A0A6A6Y5V7</accession>
<dbReference type="PROSITE" id="PS50005">
    <property type="entry name" value="TPR"/>
    <property type="match status" value="1"/>
</dbReference>
<dbReference type="PRINTS" id="PR00364">
    <property type="entry name" value="DISEASERSIST"/>
</dbReference>
<evidence type="ECO:0000259" key="2">
    <source>
        <dbReference type="Pfam" id="PF00931"/>
    </source>
</evidence>
<feature type="repeat" description="TPR" evidence="1">
    <location>
        <begin position="523"/>
        <end position="556"/>
    </location>
</feature>
<dbReference type="PANTHER" id="PTHR46082">
    <property type="entry name" value="ATP/GTP-BINDING PROTEIN-RELATED"/>
    <property type="match status" value="1"/>
</dbReference>
<dbReference type="EMBL" id="MU003715">
    <property type="protein sequence ID" value="KAF2803908.1"/>
    <property type="molecule type" value="Genomic_DNA"/>
</dbReference>